<organism evidence="1">
    <name type="scientific">Lepeophtheirus salmonis</name>
    <name type="common">Salmon louse</name>
    <name type="synonym">Caligus salmonis</name>
    <dbReference type="NCBI Taxonomy" id="72036"/>
    <lineage>
        <taxon>Eukaryota</taxon>
        <taxon>Metazoa</taxon>
        <taxon>Ecdysozoa</taxon>
        <taxon>Arthropoda</taxon>
        <taxon>Crustacea</taxon>
        <taxon>Multicrustacea</taxon>
        <taxon>Hexanauplia</taxon>
        <taxon>Copepoda</taxon>
        <taxon>Siphonostomatoida</taxon>
        <taxon>Caligidae</taxon>
        <taxon>Lepeophtheirus</taxon>
    </lineage>
</organism>
<dbReference type="EMBL" id="HACA01019988">
    <property type="protein sequence ID" value="CDW37349.1"/>
    <property type="molecule type" value="Transcribed_RNA"/>
</dbReference>
<proteinExistence type="predicted"/>
<reference evidence="1" key="1">
    <citation type="submission" date="2014-05" db="EMBL/GenBank/DDBJ databases">
        <authorList>
            <person name="Chronopoulou M."/>
        </authorList>
    </citation>
    <scope>NUCLEOTIDE SEQUENCE</scope>
    <source>
        <tissue evidence="1">Whole organism</tissue>
    </source>
</reference>
<accession>A0A0K2UGL4</accession>
<evidence type="ECO:0000313" key="1">
    <source>
        <dbReference type="EMBL" id="CDW37349.1"/>
    </source>
</evidence>
<feature type="non-terminal residue" evidence="1">
    <location>
        <position position="1"/>
    </location>
</feature>
<sequence length="109" mass="12884">LFDTIQLLQVDPYKAEERIISKIISLKVHQYDIQIYNIMGKYSCYITFPRGSSAPARNSIYIARYISQSIYKTCYIYTSLKIYNYDMTLNQENNKSKYSTTVSYHNTFN</sequence>
<dbReference type="AlphaFoldDB" id="A0A0K2UGL4"/>
<name>A0A0K2UGL4_LEPSM</name>
<protein>
    <submittedName>
        <fullName evidence="1">Uncharacterized protein</fullName>
    </submittedName>
</protein>